<evidence type="ECO:0000313" key="3">
    <source>
        <dbReference type="Proteomes" id="UP000199452"/>
    </source>
</evidence>
<dbReference type="EMBL" id="FMYP01000016">
    <property type="protein sequence ID" value="SDC06269.1"/>
    <property type="molecule type" value="Genomic_DNA"/>
</dbReference>
<dbReference type="Proteomes" id="UP000199452">
    <property type="component" value="Unassembled WGS sequence"/>
</dbReference>
<keyword evidence="1" id="KW-1133">Transmembrane helix</keyword>
<protein>
    <submittedName>
        <fullName evidence="2">Uncharacterized protein</fullName>
    </submittedName>
</protein>
<name>A0A1G6IIB7_9BACT</name>
<proteinExistence type="predicted"/>
<feature type="transmembrane region" description="Helical" evidence="1">
    <location>
        <begin position="80"/>
        <end position="100"/>
    </location>
</feature>
<gene>
    <name evidence="2" type="ORF">SAMN05216323_101616</name>
</gene>
<accession>A0A1G6IIB7</accession>
<reference evidence="2 3" key="1">
    <citation type="submission" date="2016-09" db="EMBL/GenBank/DDBJ databases">
        <authorList>
            <person name="Capua I."/>
            <person name="De Benedictis P."/>
            <person name="Joannis T."/>
            <person name="Lombin L.H."/>
            <person name="Cattoli G."/>
        </authorList>
    </citation>
    <scope>NUCLEOTIDE SEQUENCE [LARGE SCALE GENOMIC DNA]</scope>
    <source>
        <strain evidence="2 3">A7P-90m</strain>
    </source>
</reference>
<feature type="transmembrane region" description="Helical" evidence="1">
    <location>
        <begin position="106"/>
        <end position="124"/>
    </location>
</feature>
<keyword evidence="3" id="KW-1185">Reference proteome</keyword>
<keyword evidence="1" id="KW-0472">Membrane</keyword>
<dbReference type="AlphaFoldDB" id="A0A1G6IIB7"/>
<keyword evidence="1" id="KW-0812">Transmembrane</keyword>
<evidence type="ECO:0000313" key="2">
    <source>
        <dbReference type="EMBL" id="SDC06269.1"/>
    </source>
</evidence>
<evidence type="ECO:0000256" key="1">
    <source>
        <dbReference type="SAM" id="Phobius"/>
    </source>
</evidence>
<dbReference type="RefSeq" id="WP_092436944.1">
    <property type="nucleotide sequence ID" value="NZ_FMYP01000016.1"/>
</dbReference>
<sequence>MPTITIKRNKERMNAHLPYKVMVNNQQVAELKIGEEIQLSVSAGDKVKIWLNWSGSKEFTVPSEEEEFHFVCGGNITYNIIGNAGGVLFLVLIIGTNYFVGGVVGRKIGLSAALGVMLLLLYMLTSGKSNWIKFWQHPDIS</sequence>
<organism evidence="2 3">
    <name type="scientific">Williamwhitmania taraxaci</name>
    <dbReference type="NCBI Taxonomy" id="1640674"/>
    <lineage>
        <taxon>Bacteria</taxon>
        <taxon>Pseudomonadati</taxon>
        <taxon>Bacteroidota</taxon>
        <taxon>Bacteroidia</taxon>
        <taxon>Bacteroidales</taxon>
        <taxon>Williamwhitmaniaceae</taxon>
        <taxon>Williamwhitmania</taxon>
    </lineage>
</organism>